<dbReference type="InParanoid" id="A5E1A3"/>
<dbReference type="AlphaFoldDB" id="A5E1A3"/>
<reference evidence="2 3" key="1">
    <citation type="journal article" date="2009" name="Nature">
        <title>Evolution of pathogenicity and sexual reproduction in eight Candida genomes.</title>
        <authorList>
            <person name="Butler G."/>
            <person name="Rasmussen M.D."/>
            <person name="Lin M.F."/>
            <person name="Santos M.A."/>
            <person name="Sakthikumar S."/>
            <person name="Munro C.A."/>
            <person name="Rheinbay E."/>
            <person name="Grabherr M."/>
            <person name="Forche A."/>
            <person name="Reedy J.L."/>
            <person name="Agrafioti I."/>
            <person name="Arnaud M.B."/>
            <person name="Bates S."/>
            <person name="Brown A.J."/>
            <person name="Brunke S."/>
            <person name="Costanzo M.C."/>
            <person name="Fitzpatrick D.A."/>
            <person name="de Groot P.W."/>
            <person name="Harris D."/>
            <person name="Hoyer L.L."/>
            <person name="Hube B."/>
            <person name="Klis F.M."/>
            <person name="Kodira C."/>
            <person name="Lennard N."/>
            <person name="Logue M.E."/>
            <person name="Martin R."/>
            <person name="Neiman A.M."/>
            <person name="Nikolaou E."/>
            <person name="Quail M.A."/>
            <person name="Quinn J."/>
            <person name="Santos M.C."/>
            <person name="Schmitzberger F.F."/>
            <person name="Sherlock G."/>
            <person name="Shah P."/>
            <person name="Silverstein K.A."/>
            <person name="Skrzypek M.S."/>
            <person name="Soll D."/>
            <person name="Staggs R."/>
            <person name="Stansfield I."/>
            <person name="Stumpf M.P."/>
            <person name="Sudbery P.E."/>
            <person name="Srikantha T."/>
            <person name="Zeng Q."/>
            <person name="Berman J."/>
            <person name="Berriman M."/>
            <person name="Heitman J."/>
            <person name="Gow N.A."/>
            <person name="Lorenz M.C."/>
            <person name="Birren B.W."/>
            <person name="Kellis M."/>
            <person name="Cuomo C.A."/>
        </authorList>
    </citation>
    <scope>NUCLEOTIDE SEQUENCE [LARGE SCALE GENOMIC DNA]</scope>
    <source>
        <strain evidence="3">ATCC 11503 / BCRC 21390 / CBS 2605 / JCM 1781 / NBRC 1676 / NRRL YB-4239</strain>
    </source>
</reference>
<feature type="transmembrane region" description="Helical" evidence="1">
    <location>
        <begin position="52"/>
        <end position="67"/>
    </location>
</feature>
<dbReference type="EMBL" id="CH981527">
    <property type="protein sequence ID" value="EDK45211.1"/>
    <property type="molecule type" value="Genomic_DNA"/>
</dbReference>
<evidence type="ECO:0000313" key="2">
    <source>
        <dbReference type="EMBL" id="EDK45211.1"/>
    </source>
</evidence>
<gene>
    <name evidence="2" type="ORF">LELG_03390</name>
</gene>
<keyword evidence="1" id="KW-0472">Membrane</keyword>
<sequence>MLMLPFESIFSVSLSSSSTSSTGVAAVTNVLFSFTSSFLFLLLLLNLEVTDLILLLSIELYVFFLTGEPSTTLESNSSGVNLCGDELLIVLALPLALAFTLVLILDAACVFNPIPSISKSVDPCADASDSNGAADWVLFCKIFECNLSLGL</sequence>
<dbReference type="HOGENOM" id="CLU_1731813_0_0_1"/>
<accession>A5E1A3</accession>
<keyword evidence="1" id="KW-1133">Transmembrane helix</keyword>
<name>A5E1A3_LODEL</name>
<evidence type="ECO:0000313" key="3">
    <source>
        <dbReference type="Proteomes" id="UP000001996"/>
    </source>
</evidence>
<feature type="transmembrane region" description="Helical" evidence="1">
    <location>
        <begin position="20"/>
        <end position="45"/>
    </location>
</feature>
<keyword evidence="3" id="KW-1185">Reference proteome</keyword>
<dbReference type="VEuPathDB" id="FungiDB:LELG_03390"/>
<dbReference type="Proteomes" id="UP000001996">
    <property type="component" value="Unassembled WGS sequence"/>
</dbReference>
<protein>
    <submittedName>
        <fullName evidence="2">Uncharacterized protein</fullName>
    </submittedName>
</protein>
<organism evidence="2 3">
    <name type="scientific">Lodderomyces elongisporus (strain ATCC 11503 / CBS 2605 / JCM 1781 / NBRC 1676 / NRRL YB-4239)</name>
    <name type="common">Yeast</name>
    <name type="synonym">Saccharomyces elongisporus</name>
    <dbReference type="NCBI Taxonomy" id="379508"/>
    <lineage>
        <taxon>Eukaryota</taxon>
        <taxon>Fungi</taxon>
        <taxon>Dikarya</taxon>
        <taxon>Ascomycota</taxon>
        <taxon>Saccharomycotina</taxon>
        <taxon>Pichiomycetes</taxon>
        <taxon>Debaryomycetaceae</taxon>
        <taxon>Candida/Lodderomyces clade</taxon>
        <taxon>Lodderomyces</taxon>
    </lineage>
</organism>
<evidence type="ECO:0000256" key="1">
    <source>
        <dbReference type="SAM" id="Phobius"/>
    </source>
</evidence>
<feature type="transmembrane region" description="Helical" evidence="1">
    <location>
        <begin position="87"/>
        <end position="111"/>
    </location>
</feature>
<proteinExistence type="predicted"/>
<keyword evidence="1" id="KW-0812">Transmembrane</keyword>